<evidence type="ECO:0000256" key="1">
    <source>
        <dbReference type="SAM" id="SignalP"/>
    </source>
</evidence>
<protein>
    <recommendedName>
        <fullName evidence="4">Secreted protein</fullName>
    </recommendedName>
</protein>
<sequence length="81" mass="9367">MLPTDSHKLSRMLIFHMAVLLVKQAFSAPWQQVVSTESPRVDSSLEYTYPFSNAIRLRYCPKGTSLMHQAKSRILIIVHFF</sequence>
<dbReference type="Proteomes" id="UP001163846">
    <property type="component" value="Unassembled WGS sequence"/>
</dbReference>
<reference evidence="2" key="1">
    <citation type="submission" date="2022-08" db="EMBL/GenBank/DDBJ databases">
        <authorList>
            <consortium name="DOE Joint Genome Institute"/>
            <person name="Min B."/>
            <person name="Riley R."/>
            <person name="Sierra-Patev S."/>
            <person name="Naranjo-Ortiz M."/>
            <person name="Looney B."/>
            <person name="Konkel Z."/>
            <person name="Slot J.C."/>
            <person name="Sakamoto Y."/>
            <person name="Steenwyk J.L."/>
            <person name="Rokas A."/>
            <person name="Carro J."/>
            <person name="Camarero S."/>
            <person name="Ferreira P."/>
            <person name="Molpeceres G."/>
            <person name="Ruiz-Duenas F.J."/>
            <person name="Serrano A."/>
            <person name="Henrissat B."/>
            <person name="Drula E."/>
            <person name="Hughes K.W."/>
            <person name="Mata J.L."/>
            <person name="Ishikawa N.K."/>
            <person name="Vargas-Isla R."/>
            <person name="Ushijima S."/>
            <person name="Smith C.A."/>
            <person name="Ahrendt S."/>
            <person name="Andreopoulos W."/>
            <person name="He G."/>
            <person name="Labutti K."/>
            <person name="Lipzen A."/>
            <person name="Ng V."/>
            <person name="Sandor L."/>
            <person name="Barry K."/>
            <person name="Martinez A.T."/>
            <person name="Xiao Y."/>
            <person name="Gibbons J.G."/>
            <person name="Terashima K."/>
            <person name="Hibbett D.S."/>
            <person name="Grigoriev I.V."/>
        </authorList>
    </citation>
    <scope>NUCLEOTIDE SEQUENCE</scope>
    <source>
        <strain evidence="2">TFB9207</strain>
    </source>
</reference>
<organism evidence="2 3">
    <name type="scientific">Lentinula raphanica</name>
    <dbReference type="NCBI Taxonomy" id="153919"/>
    <lineage>
        <taxon>Eukaryota</taxon>
        <taxon>Fungi</taxon>
        <taxon>Dikarya</taxon>
        <taxon>Basidiomycota</taxon>
        <taxon>Agaricomycotina</taxon>
        <taxon>Agaricomycetes</taxon>
        <taxon>Agaricomycetidae</taxon>
        <taxon>Agaricales</taxon>
        <taxon>Marasmiineae</taxon>
        <taxon>Omphalotaceae</taxon>
        <taxon>Lentinula</taxon>
    </lineage>
</organism>
<feature type="signal peptide" evidence="1">
    <location>
        <begin position="1"/>
        <end position="27"/>
    </location>
</feature>
<gene>
    <name evidence="2" type="ORF">F5878DRAFT_628956</name>
</gene>
<accession>A0AA38P2G6</accession>
<dbReference type="AlphaFoldDB" id="A0AA38P2G6"/>
<evidence type="ECO:0000313" key="2">
    <source>
        <dbReference type="EMBL" id="KAJ3835059.1"/>
    </source>
</evidence>
<proteinExistence type="predicted"/>
<feature type="chain" id="PRO_5041269844" description="Secreted protein" evidence="1">
    <location>
        <begin position="28"/>
        <end position="81"/>
    </location>
</feature>
<evidence type="ECO:0000313" key="3">
    <source>
        <dbReference type="Proteomes" id="UP001163846"/>
    </source>
</evidence>
<keyword evidence="1" id="KW-0732">Signal</keyword>
<comment type="caution">
    <text evidence="2">The sequence shown here is derived from an EMBL/GenBank/DDBJ whole genome shotgun (WGS) entry which is preliminary data.</text>
</comment>
<dbReference type="EMBL" id="MU806452">
    <property type="protein sequence ID" value="KAJ3835059.1"/>
    <property type="molecule type" value="Genomic_DNA"/>
</dbReference>
<evidence type="ECO:0008006" key="4">
    <source>
        <dbReference type="Google" id="ProtNLM"/>
    </source>
</evidence>
<name>A0AA38P2G6_9AGAR</name>
<keyword evidence="3" id="KW-1185">Reference proteome</keyword>